<keyword evidence="6" id="KW-1185">Reference proteome</keyword>
<comment type="caution">
    <text evidence="5">The sequence shown here is derived from an EMBL/GenBank/DDBJ whole genome shotgun (WGS) entry which is preliminary data.</text>
</comment>
<evidence type="ECO:0000313" key="6">
    <source>
        <dbReference type="Proteomes" id="UP000306509"/>
    </source>
</evidence>
<organism evidence="5 6">
    <name type="scientific">Robinsoniella peoriensis</name>
    <dbReference type="NCBI Taxonomy" id="180332"/>
    <lineage>
        <taxon>Bacteria</taxon>
        <taxon>Bacillati</taxon>
        <taxon>Bacillota</taxon>
        <taxon>Clostridia</taxon>
        <taxon>Lachnospirales</taxon>
        <taxon>Lachnospiraceae</taxon>
        <taxon>Robinsoniella</taxon>
    </lineage>
</organism>
<dbReference type="Pfam" id="PF19127">
    <property type="entry name" value="Choline_bind_3"/>
    <property type="match status" value="1"/>
</dbReference>
<dbReference type="EMBL" id="QGQD01000043">
    <property type="protein sequence ID" value="TLD01258.1"/>
    <property type="molecule type" value="Genomic_DNA"/>
</dbReference>
<feature type="signal peptide" evidence="3">
    <location>
        <begin position="1"/>
        <end position="25"/>
    </location>
</feature>
<sequence length="360" mass="41290" precursor="true">MKKKPAMITLLILFLLLCLPVTADARWKKTSQGTYRYYDANGKLLKNRWIGNYYVDKKGNRVTDQWIGKGSKLYFVGRDGKWIPNFKGGWQQIKGKWYYYKKSGVTKKGWFTVKGNTYYANKKTGVRYTGWHTISGKKYYFNTKTGIMAAKKWVGDSYVNAKGIVTKTRASSYELSMDAILQNPELPTGCESVALTNVLNYYKFPLKKTTIADNYLEYSSYNFVSAYIGNPRSWDGAGCYAPAITNAANKFLREKRSGLTATDLTGTSFTKLYKYVEAGNPVIVWNTMYMMQPVYTDLTYYENGRTYRWYGREHCVVLCGYDKEKGTVLINDPLDGIVVRNAEDFESLYNQMGKMAVLIR</sequence>
<evidence type="ECO:0000259" key="4">
    <source>
        <dbReference type="Pfam" id="PF13529"/>
    </source>
</evidence>
<evidence type="ECO:0000313" key="5">
    <source>
        <dbReference type="EMBL" id="TLD01258.1"/>
    </source>
</evidence>
<dbReference type="InterPro" id="IPR039564">
    <property type="entry name" value="Peptidase_C39-like"/>
</dbReference>
<dbReference type="PROSITE" id="PS51170">
    <property type="entry name" value="CW"/>
    <property type="match status" value="1"/>
</dbReference>
<dbReference type="Pfam" id="PF19085">
    <property type="entry name" value="Choline_bind_2"/>
    <property type="match status" value="1"/>
</dbReference>
<dbReference type="Pfam" id="PF13529">
    <property type="entry name" value="Peptidase_C39_2"/>
    <property type="match status" value="1"/>
</dbReference>
<keyword evidence="1" id="KW-0677">Repeat</keyword>
<dbReference type="Pfam" id="PF01473">
    <property type="entry name" value="Choline_bind_1"/>
    <property type="match status" value="1"/>
</dbReference>
<dbReference type="PANTHER" id="PTHR37806">
    <property type="entry name" value="LMO0724 PROTEIN"/>
    <property type="match status" value="1"/>
</dbReference>
<dbReference type="SUPFAM" id="SSF69360">
    <property type="entry name" value="Cell wall binding repeat"/>
    <property type="match status" value="1"/>
</dbReference>
<dbReference type="Gene3D" id="3.90.70.10">
    <property type="entry name" value="Cysteine proteinases"/>
    <property type="match status" value="1"/>
</dbReference>
<dbReference type="InterPro" id="IPR018337">
    <property type="entry name" value="Cell_wall/Cho-bd_repeat"/>
</dbReference>
<keyword evidence="3" id="KW-0732">Signal</keyword>
<evidence type="ECO:0000256" key="2">
    <source>
        <dbReference type="PROSITE-ProRule" id="PRU00591"/>
    </source>
</evidence>
<feature type="repeat" description="Cell wall-binding" evidence="2">
    <location>
        <begin position="87"/>
        <end position="106"/>
    </location>
</feature>
<proteinExistence type="predicted"/>
<name>A0A4V6HS22_9FIRM</name>
<evidence type="ECO:0000256" key="1">
    <source>
        <dbReference type="ARBA" id="ARBA00022737"/>
    </source>
</evidence>
<dbReference type="STRING" id="180332.GCA_000797495_04986"/>
<dbReference type="Gene3D" id="2.10.270.10">
    <property type="entry name" value="Cholin Binding"/>
    <property type="match status" value="2"/>
</dbReference>
<dbReference type="RefSeq" id="WP_138002392.1">
    <property type="nucleotide sequence ID" value="NZ_JBHTNY010000007.1"/>
</dbReference>
<feature type="chain" id="PRO_5020204067" evidence="3">
    <location>
        <begin position="26"/>
        <end position="360"/>
    </location>
</feature>
<reference evidence="5 6" key="1">
    <citation type="journal article" date="2019" name="Anaerobe">
        <title>Detection of Robinsoniella peoriensis in multiple bone samples of a trauma patient.</title>
        <authorList>
            <person name="Schrottner P."/>
            <person name="Hartwich K."/>
            <person name="Bunk B."/>
            <person name="Schober I."/>
            <person name="Helbig S."/>
            <person name="Rudolph W.W."/>
            <person name="Gunzer F."/>
        </authorList>
    </citation>
    <scope>NUCLEOTIDE SEQUENCE [LARGE SCALE GENOMIC DNA]</scope>
    <source>
        <strain evidence="5 6">DSM 106044</strain>
    </source>
</reference>
<evidence type="ECO:0000256" key="3">
    <source>
        <dbReference type="SAM" id="SignalP"/>
    </source>
</evidence>
<accession>A0A4V6HS22</accession>
<gene>
    <name evidence="5" type="primary">toxA_5</name>
    <name evidence="5" type="ORF">DSM106044_02050</name>
</gene>
<dbReference type="AlphaFoldDB" id="A0A4V6HS22"/>
<feature type="domain" description="Peptidase C39-like" evidence="4">
    <location>
        <begin position="178"/>
        <end position="333"/>
    </location>
</feature>
<protein>
    <submittedName>
        <fullName evidence="5">Toxin A</fullName>
    </submittedName>
</protein>
<dbReference type="Proteomes" id="UP000306509">
    <property type="component" value="Unassembled WGS sequence"/>
</dbReference>
<dbReference type="PANTHER" id="PTHR37806:SF1">
    <property type="entry name" value="PEPTIDASE C39-LIKE DOMAIN-CONTAINING PROTEIN"/>
    <property type="match status" value="1"/>
</dbReference>